<dbReference type="eggNOG" id="ENOG502QWGX">
    <property type="taxonomic scope" value="Eukaryota"/>
</dbReference>
<keyword evidence="2" id="KW-0812">Transmembrane</keyword>
<feature type="transmembrane region" description="Helical" evidence="2">
    <location>
        <begin position="137"/>
        <end position="161"/>
    </location>
</feature>
<dbReference type="OMA" id="ICHLERC"/>
<dbReference type="STRING" id="7918.ENSLOCP00000004509"/>
<dbReference type="EMBL" id="AHAT01025331">
    <property type="status" value="NOT_ANNOTATED_CDS"/>
    <property type="molecule type" value="Genomic_DNA"/>
</dbReference>
<organism evidence="3 4">
    <name type="scientific">Lepisosteus oculatus</name>
    <name type="common">Spotted gar</name>
    <dbReference type="NCBI Taxonomy" id="7918"/>
    <lineage>
        <taxon>Eukaryota</taxon>
        <taxon>Metazoa</taxon>
        <taxon>Chordata</taxon>
        <taxon>Craniata</taxon>
        <taxon>Vertebrata</taxon>
        <taxon>Euteleostomi</taxon>
        <taxon>Actinopterygii</taxon>
        <taxon>Neopterygii</taxon>
        <taxon>Holostei</taxon>
        <taxon>Semionotiformes</taxon>
        <taxon>Lepisosteidae</taxon>
        <taxon>Lepisosteus</taxon>
    </lineage>
</organism>
<dbReference type="Bgee" id="ENSLOCG00000003783">
    <property type="expression patterns" value="Expressed in heart and 13 other cell types or tissues"/>
</dbReference>
<keyword evidence="2" id="KW-1133">Transmembrane helix</keyword>
<dbReference type="AlphaFoldDB" id="W5M801"/>
<dbReference type="Proteomes" id="UP000018468">
    <property type="component" value="Linkage group LG21"/>
</dbReference>
<reference evidence="3" key="2">
    <citation type="submission" date="2025-08" db="UniProtKB">
        <authorList>
            <consortium name="Ensembl"/>
        </authorList>
    </citation>
    <scope>IDENTIFICATION</scope>
</reference>
<name>W5M801_LEPOC</name>
<accession>W5M801</accession>
<dbReference type="InParanoid" id="W5M801"/>
<reference evidence="3" key="3">
    <citation type="submission" date="2025-09" db="UniProtKB">
        <authorList>
            <consortium name="Ensembl"/>
        </authorList>
    </citation>
    <scope>IDENTIFICATION</scope>
</reference>
<proteinExistence type="predicted"/>
<keyword evidence="4" id="KW-1185">Reference proteome</keyword>
<reference evidence="4" key="1">
    <citation type="submission" date="2011-12" db="EMBL/GenBank/DDBJ databases">
        <title>The Draft Genome of Lepisosteus oculatus.</title>
        <authorList>
            <consortium name="The Broad Institute Genome Assembly &amp; Analysis Group"/>
            <consortium name="Computational R&amp;D Group"/>
            <consortium name="and Sequencing Platform"/>
            <person name="Di Palma F."/>
            <person name="Alfoldi J."/>
            <person name="Johnson J."/>
            <person name="Berlin A."/>
            <person name="Gnerre S."/>
            <person name="Jaffe D."/>
            <person name="MacCallum I."/>
            <person name="Young S."/>
            <person name="Walker B.J."/>
            <person name="Lander E.S."/>
            <person name="Lindblad-Toh K."/>
        </authorList>
    </citation>
    <scope>NUCLEOTIDE SEQUENCE [LARGE SCALE GENOMIC DNA]</scope>
</reference>
<feature type="region of interest" description="Disordered" evidence="1">
    <location>
        <begin position="197"/>
        <end position="222"/>
    </location>
</feature>
<dbReference type="HOGENOM" id="CLU_1431156_0_0_1"/>
<dbReference type="GeneTree" id="ENSGT00530000063861"/>
<sequence>MQLYSSPDYCCPIDPTEKVWSDKRIYAEVTSVQLGVVSMKVSVYKCSVRAKVSWNVDRRIPYQNESCPSYICPINKTRISFSLHEIPNLPEVNLELECFTKLCSEQHCAEGGSVKTSLEVRKSCSQSSVKLCYEFELSAVLGIAFGGFLIGVLLIGALWFIKTHTGYSSGLDVGSTHLSALTGCPCSLVKRQPVPTNTLPSENSSANPSIGSTQSTPTSSMA</sequence>
<evidence type="ECO:0000313" key="3">
    <source>
        <dbReference type="Ensembl" id="ENSLOCP00000004509.1"/>
    </source>
</evidence>
<evidence type="ECO:0000256" key="1">
    <source>
        <dbReference type="SAM" id="MobiDB-lite"/>
    </source>
</evidence>
<evidence type="ECO:0000256" key="2">
    <source>
        <dbReference type="SAM" id="Phobius"/>
    </source>
</evidence>
<keyword evidence="2" id="KW-0472">Membrane</keyword>
<protein>
    <submittedName>
        <fullName evidence="3">Uncharacterized protein</fullName>
    </submittedName>
</protein>
<dbReference type="Ensembl" id="ENSLOCT00000004517.1">
    <property type="protein sequence ID" value="ENSLOCP00000004509.1"/>
    <property type="gene ID" value="ENSLOCG00000003783.1"/>
</dbReference>
<evidence type="ECO:0000313" key="4">
    <source>
        <dbReference type="Proteomes" id="UP000018468"/>
    </source>
</evidence>